<accession>A0A8E2AUX1</accession>
<evidence type="ECO:0000313" key="2">
    <source>
        <dbReference type="Proteomes" id="UP000250043"/>
    </source>
</evidence>
<name>A0A8E2AUX1_9APHY</name>
<dbReference type="OrthoDB" id="3256662at2759"/>
<dbReference type="Proteomes" id="UP000250043">
    <property type="component" value="Unassembled WGS sequence"/>
</dbReference>
<gene>
    <name evidence="1" type="ORF">OBBRIDRAFT_804572</name>
</gene>
<dbReference type="AlphaFoldDB" id="A0A8E2AUX1"/>
<protein>
    <recommendedName>
        <fullName evidence="3">F-box domain-containing protein</fullName>
    </recommendedName>
</protein>
<proteinExistence type="predicted"/>
<reference evidence="1 2" key="1">
    <citation type="submission" date="2016-07" db="EMBL/GenBank/DDBJ databases">
        <title>Draft genome of the white-rot fungus Obba rivulosa 3A-2.</title>
        <authorList>
            <consortium name="DOE Joint Genome Institute"/>
            <person name="Miettinen O."/>
            <person name="Riley R."/>
            <person name="Acob R."/>
            <person name="Barry K."/>
            <person name="Cullen D."/>
            <person name="De Vries R."/>
            <person name="Hainaut M."/>
            <person name="Hatakka A."/>
            <person name="Henrissat B."/>
            <person name="Hilden K."/>
            <person name="Kuo R."/>
            <person name="Labutti K."/>
            <person name="Lipzen A."/>
            <person name="Makela M.R."/>
            <person name="Sandor L."/>
            <person name="Spatafora J.W."/>
            <person name="Grigoriev I.V."/>
            <person name="Hibbett D.S."/>
        </authorList>
    </citation>
    <scope>NUCLEOTIDE SEQUENCE [LARGE SCALE GENOMIC DNA]</scope>
    <source>
        <strain evidence="1 2">3A-2</strain>
    </source>
</reference>
<evidence type="ECO:0000313" key="1">
    <source>
        <dbReference type="EMBL" id="OCH89659.1"/>
    </source>
</evidence>
<evidence type="ECO:0008006" key="3">
    <source>
        <dbReference type="Google" id="ProtNLM"/>
    </source>
</evidence>
<sequence length="514" mass="58833">MSLEWSTPDRHDGIRSLPLLANELYFIIFDQIPTHPAETTEWHYRQTLASLCLVCRFFRAICQPLLFKTLTFRGSRPDMTPHRTWFKKIDEKDSRSTVLAGYVERCQLISWTHAGWAFAMFFEMYMKAVGKFRNVHVLELRSVDIPSTFWQISAVMRNVTTVLFFGCNFQSLRGSHTYDPDAEDSWTSLSVFRCENFLPAHIVKIISLTNLKSLRALHTDELPLFVTTLLRRAPDSPVEELSLEFTGGWTAPTSLPHISAILARTYNVTKLSLTRIPRAMNHVAADTLIIPSTALPRLQSLRCPVDWAPDLAKNRPVQNLQIEEAFFGSPITDAVVLSSISVSNALLTQLELPVEAFSRAPVYEQCPGLQKLILVIKGKVFPRGIRGQLEDVCRAWKPEVRRPRSLTCNFVTHAVRFDLPLQRDLILEKLVASFPFTQHISFSHFFEWHRCSDTAEWLLYMTGSRQELRMALRVVTHERHGNSPIKDYNGFFASLFSKEEITPQLRITLGLIAL</sequence>
<dbReference type="EMBL" id="KV722422">
    <property type="protein sequence ID" value="OCH89659.1"/>
    <property type="molecule type" value="Genomic_DNA"/>
</dbReference>
<keyword evidence="2" id="KW-1185">Reference proteome</keyword>
<organism evidence="1 2">
    <name type="scientific">Obba rivulosa</name>
    <dbReference type="NCBI Taxonomy" id="1052685"/>
    <lineage>
        <taxon>Eukaryota</taxon>
        <taxon>Fungi</taxon>
        <taxon>Dikarya</taxon>
        <taxon>Basidiomycota</taxon>
        <taxon>Agaricomycotina</taxon>
        <taxon>Agaricomycetes</taxon>
        <taxon>Polyporales</taxon>
        <taxon>Gelatoporiaceae</taxon>
        <taxon>Obba</taxon>
    </lineage>
</organism>